<feature type="transmembrane region" description="Helical" evidence="5">
    <location>
        <begin position="294"/>
        <end position="313"/>
    </location>
</feature>
<organism evidence="7 8">
    <name type="scientific">Plantactinospora soyae</name>
    <dbReference type="NCBI Taxonomy" id="1544732"/>
    <lineage>
        <taxon>Bacteria</taxon>
        <taxon>Bacillati</taxon>
        <taxon>Actinomycetota</taxon>
        <taxon>Actinomycetes</taxon>
        <taxon>Micromonosporales</taxon>
        <taxon>Micromonosporaceae</taxon>
        <taxon>Plantactinospora</taxon>
    </lineage>
</organism>
<evidence type="ECO:0000256" key="2">
    <source>
        <dbReference type="ARBA" id="ARBA00022692"/>
    </source>
</evidence>
<evidence type="ECO:0000256" key="5">
    <source>
        <dbReference type="SAM" id="Phobius"/>
    </source>
</evidence>
<feature type="transmembrane region" description="Helical" evidence="5">
    <location>
        <begin position="319"/>
        <end position="342"/>
    </location>
</feature>
<dbReference type="InterPro" id="IPR011701">
    <property type="entry name" value="MFS"/>
</dbReference>
<dbReference type="PANTHER" id="PTHR23514:SF13">
    <property type="entry name" value="INNER MEMBRANE PROTEIN YBJJ"/>
    <property type="match status" value="1"/>
</dbReference>
<dbReference type="AlphaFoldDB" id="A0A927M3U7"/>
<comment type="subcellular location">
    <subcellularLocation>
        <location evidence="1">Cell membrane</location>
        <topology evidence="1">Multi-pass membrane protein</topology>
    </subcellularLocation>
</comment>
<feature type="transmembrane region" description="Helical" evidence="5">
    <location>
        <begin position="223"/>
        <end position="242"/>
    </location>
</feature>
<keyword evidence="2 5" id="KW-0812">Transmembrane</keyword>
<protein>
    <submittedName>
        <fullName evidence="7">MFS family permease</fullName>
    </submittedName>
</protein>
<feature type="transmembrane region" description="Helical" evidence="5">
    <location>
        <begin position="116"/>
        <end position="134"/>
    </location>
</feature>
<dbReference type="Gene3D" id="1.20.1250.20">
    <property type="entry name" value="MFS general substrate transporter like domains"/>
    <property type="match status" value="1"/>
</dbReference>
<dbReference type="GO" id="GO:0005886">
    <property type="term" value="C:plasma membrane"/>
    <property type="evidence" value="ECO:0007669"/>
    <property type="project" value="UniProtKB-SubCell"/>
</dbReference>
<evidence type="ECO:0000256" key="4">
    <source>
        <dbReference type="ARBA" id="ARBA00023136"/>
    </source>
</evidence>
<keyword evidence="4 5" id="KW-0472">Membrane</keyword>
<accession>A0A927M3U7</accession>
<keyword evidence="3 5" id="KW-1133">Transmembrane helix</keyword>
<dbReference type="SUPFAM" id="SSF103473">
    <property type="entry name" value="MFS general substrate transporter"/>
    <property type="match status" value="1"/>
</dbReference>
<reference evidence="7" key="1">
    <citation type="submission" date="2020-10" db="EMBL/GenBank/DDBJ databases">
        <title>Sequencing the genomes of 1000 actinobacteria strains.</title>
        <authorList>
            <person name="Klenk H.-P."/>
        </authorList>
    </citation>
    <scope>NUCLEOTIDE SEQUENCE</scope>
    <source>
        <strain evidence="7">DSM 46832</strain>
    </source>
</reference>
<feature type="transmembrane region" description="Helical" evidence="5">
    <location>
        <begin position="28"/>
        <end position="46"/>
    </location>
</feature>
<dbReference type="RefSeq" id="WP_192767376.1">
    <property type="nucleotide sequence ID" value="NZ_JADBEB010000001.1"/>
</dbReference>
<proteinExistence type="predicted"/>
<feature type="transmembrane region" description="Helical" evidence="5">
    <location>
        <begin position="182"/>
        <end position="202"/>
    </location>
</feature>
<dbReference type="Pfam" id="PF07690">
    <property type="entry name" value="MFS_1"/>
    <property type="match status" value="1"/>
</dbReference>
<feature type="transmembrane region" description="Helical" evidence="5">
    <location>
        <begin position="381"/>
        <end position="404"/>
    </location>
</feature>
<feature type="transmembrane region" description="Helical" evidence="5">
    <location>
        <begin position="92"/>
        <end position="110"/>
    </location>
</feature>
<dbReference type="GO" id="GO:0022857">
    <property type="term" value="F:transmembrane transporter activity"/>
    <property type="evidence" value="ECO:0007669"/>
    <property type="project" value="InterPro"/>
</dbReference>
<dbReference type="InterPro" id="IPR051788">
    <property type="entry name" value="MFS_Transporter"/>
</dbReference>
<feature type="transmembrane region" description="Helical" evidence="5">
    <location>
        <begin position="155"/>
        <end position="176"/>
    </location>
</feature>
<evidence type="ECO:0000256" key="3">
    <source>
        <dbReference type="ARBA" id="ARBA00022989"/>
    </source>
</evidence>
<feature type="transmembrane region" description="Helical" evidence="5">
    <location>
        <begin position="262"/>
        <end position="282"/>
    </location>
</feature>
<evidence type="ECO:0000313" key="7">
    <source>
        <dbReference type="EMBL" id="MBE1487552.1"/>
    </source>
</evidence>
<dbReference type="InterPro" id="IPR036259">
    <property type="entry name" value="MFS_trans_sf"/>
</dbReference>
<dbReference type="InterPro" id="IPR020846">
    <property type="entry name" value="MFS_dom"/>
</dbReference>
<dbReference type="Proteomes" id="UP000649753">
    <property type="component" value="Unassembled WGS sequence"/>
</dbReference>
<dbReference type="CDD" id="cd17393">
    <property type="entry name" value="MFS_MosC_like"/>
    <property type="match status" value="1"/>
</dbReference>
<gene>
    <name evidence="7" type="ORF">H4W31_003190</name>
</gene>
<feature type="transmembrane region" description="Helical" evidence="5">
    <location>
        <begin position="66"/>
        <end position="85"/>
    </location>
</feature>
<evidence type="ECO:0000256" key="1">
    <source>
        <dbReference type="ARBA" id="ARBA00004651"/>
    </source>
</evidence>
<name>A0A927M3U7_9ACTN</name>
<feature type="domain" description="Major facilitator superfamily (MFS) profile" evidence="6">
    <location>
        <begin position="229"/>
        <end position="416"/>
    </location>
</feature>
<evidence type="ECO:0000313" key="8">
    <source>
        <dbReference type="Proteomes" id="UP000649753"/>
    </source>
</evidence>
<dbReference type="PANTHER" id="PTHR23514">
    <property type="entry name" value="BYPASS OF STOP CODON PROTEIN 6"/>
    <property type="match status" value="1"/>
</dbReference>
<evidence type="ECO:0000259" key="6">
    <source>
        <dbReference type="PROSITE" id="PS50850"/>
    </source>
</evidence>
<feature type="transmembrane region" description="Helical" evidence="5">
    <location>
        <begin position="354"/>
        <end position="375"/>
    </location>
</feature>
<dbReference type="PROSITE" id="PS50850">
    <property type="entry name" value="MFS"/>
    <property type="match status" value="1"/>
</dbReference>
<comment type="caution">
    <text evidence="7">The sequence shown here is derived from an EMBL/GenBank/DDBJ whole genome shotgun (WGS) entry which is preliminary data.</text>
</comment>
<dbReference type="EMBL" id="JADBEB010000001">
    <property type="protein sequence ID" value="MBE1487552.1"/>
    <property type="molecule type" value="Genomic_DNA"/>
</dbReference>
<keyword evidence="8" id="KW-1185">Reference proteome</keyword>
<sequence length="416" mass="42743">MSDHTLEAAEAAEERQPISAAVAGRARWAVTAVFFVNGLLMTSYIARLPGLKSEHRLSDGELGLILTVYGVAAVLTMQLVGVFVARFGSARVIRLTLVGLPVALVTVGLAGNAVLLGLAVLVLGTVMGVLDVAMNAHAVAVERVRGRPIMNGCHAAWSVSAATGSLLAAGFTRAGISPTGHFLAVGAVFLVVGLLITAWLLPPSADHVPKSPDRKRVRLGWRAGWTRTLLLFGAIGFVTMVTEATVISWSGVFLHDYHDATLALAPLGLTAFTACQTAGRLVGDRLHVRYGAPALFRAGGVVGVGGLAVVLLAPSPTAAIAGFGLLGLGGSVLLPLVFSAVGHAGGEGPGAATFLSRFTTFTYAGILIGPALVGWSAELVGLGWTLAGLVPLLVGVVLNARLIAFADHNRRASALT</sequence>